<name>A0A8S8XIK5_9PROT</name>
<evidence type="ECO:0000256" key="6">
    <source>
        <dbReference type="ARBA" id="ARBA00023004"/>
    </source>
</evidence>
<dbReference type="Proteomes" id="UP000681075">
    <property type="component" value="Unassembled WGS sequence"/>
</dbReference>
<comment type="similarity">
    <text evidence="11 12">Belongs to the TonB-dependent receptor family.</text>
</comment>
<evidence type="ECO:0000256" key="11">
    <source>
        <dbReference type="PROSITE-ProRule" id="PRU01360"/>
    </source>
</evidence>
<dbReference type="AlphaFoldDB" id="A0A8S8XIK5"/>
<evidence type="ECO:0000256" key="7">
    <source>
        <dbReference type="ARBA" id="ARBA00023065"/>
    </source>
</evidence>
<evidence type="ECO:0000259" key="13">
    <source>
        <dbReference type="Pfam" id="PF00593"/>
    </source>
</evidence>
<evidence type="ECO:0000256" key="12">
    <source>
        <dbReference type="RuleBase" id="RU003357"/>
    </source>
</evidence>
<dbReference type="InterPro" id="IPR036942">
    <property type="entry name" value="Beta-barrel_TonB_sf"/>
</dbReference>
<evidence type="ECO:0000256" key="3">
    <source>
        <dbReference type="ARBA" id="ARBA00022452"/>
    </source>
</evidence>
<evidence type="ECO:0000259" key="14">
    <source>
        <dbReference type="Pfam" id="PF07715"/>
    </source>
</evidence>
<dbReference type="SUPFAM" id="SSF56935">
    <property type="entry name" value="Porins"/>
    <property type="match status" value="1"/>
</dbReference>
<dbReference type="GO" id="GO:0009279">
    <property type="term" value="C:cell outer membrane"/>
    <property type="evidence" value="ECO:0007669"/>
    <property type="project" value="UniProtKB-SubCell"/>
</dbReference>
<evidence type="ECO:0000256" key="4">
    <source>
        <dbReference type="ARBA" id="ARBA00022496"/>
    </source>
</evidence>
<gene>
    <name evidence="15" type="primary">fyuA_8</name>
    <name evidence="15" type="ORF">TMPK1_40560</name>
</gene>
<sequence>MNRRTRHAALAGTILSIGCIESVAAQTAPALEEVVVTASRRAERAIDVPVAVSSLSGEKLDVLNSSGQDIRFLSARTPSFLAESSFGRTFPRFYIRGLGNTDFDVNAAQPVSMVYDEVVLENPVLKSFPVFDLASVEVLRGPQGTLFGRNTNAGVIVLNSAKPGDTFSGYGSVSIGTDTTINTEGAVGGPISPYLKFRASFIQQHRDDYVDNTNAATKYRRKLEGYDDSAGRVQLEFTKDNFNALLNIHGRELDGTARLFRANILKKGSNDFVDGFDIDKVAQDGDNKQTLNSYGVGLRMSYKFAGATLHSVTGYERSNTFSRGDIDGGFGASFAPPFGPGFIPFPVETSTGAVPREFSQELRLAFDPIGKFRFQVGAYYFHQDLYISELSYDFGGKITDVVAHKDENETKALFGSVEYQATDQLNLRAGVRVSSDDKTNVTDRQVNSVGLGRLNRTTNVNDDKPSWDVSATYKLGPEVNLFARVSNGYLGPAIQDRVGFGNTISTAKSQVTTSYEAGIKTALFNNKAHLDLTGYYALTRNIQLTAVGGADNSARLLNADKAIGYGFEVEFEAAPAEHLTFTTGLSYNHTEIQSPGLSIDPCGGGCTVTDPLNAAGRALINGNPLPQAPQWIWNVTARYAVPVGASGEIFGYTDWAYRSEVNFFLYEAKEFKGKSLIEGGLRLGYKSYTGNWEAALFVRNILDQIRPVSAIDFNNLTAMVNEPRLVGAQFRINF</sequence>
<dbReference type="PROSITE" id="PS52016">
    <property type="entry name" value="TONB_DEPENDENT_REC_3"/>
    <property type="match status" value="1"/>
</dbReference>
<keyword evidence="9 11" id="KW-0472">Membrane</keyword>
<feature type="domain" description="TonB-dependent receptor plug" evidence="14">
    <location>
        <begin position="46"/>
        <end position="155"/>
    </location>
</feature>
<comment type="caution">
    <text evidence="15">The sequence shown here is derived from an EMBL/GenBank/DDBJ whole genome shotgun (WGS) entry which is preliminary data.</text>
</comment>
<dbReference type="RefSeq" id="WP_420245476.1">
    <property type="nucleotide sequence ID" value="NZ_BOPV01000001.1"/>
</dbReference>
<dbReference type="Pfam" id="PF00593">
    <property type="entry name" value="TonB_dep_Rec_b-barrel"/>
    <property type="match status" value="1"/>
</dbReference>
<comment type="subcellular location">
    <subcellularLocation>
        <location evidence="1 11">Cell outer membrane</location>
        <topology evidence="1 11">Multi-pass membrane protein</topology>
    </subcellularLocation>
</comment>
<evidence type="ECO:0000256" key="2">
    <source>
        <dbReference type="ARBA" id="ARBA00022448"/>
    </source>
</evidence>
<dbReference type="InterPro" id="IPR012910">
    <property type="entry name" value="Plug_dom"/>
</dbReference>
<dbReference type="PANTHER" id="PTHR32552">
    <property type="entry name" value="FERRICHROME IRON RECEPTOR-RELATED"/>
    <property type="match status" value="1"/>
</dbReference>
<evidence type="ECO:0000256" key="1">
    <source>
        <dbReference type="ARBA" id="ARBA00004571"/>
    </source>
</evidence>
<dbReference type="InterPro" id="IPR039426">
    <property type="entry name" value="TonB-dep_rcpt-like"/>
</dbReference>
<reference evidence="15" key="1">
    <citation type="submission" date="2021-02" db="EMBL/GenBank/DDBJ databases">
        <title>Genome sequence of Rhodospirillales sp. strain TMPK1 isolated from soil.</title>
        <authorList>
            <person name="Nakai R."/>
            <person name="Kusada H."/>
            <person name="Tamaki H."/>
        </authorList>
    </citation>
    <scope>NUCLEOTIDE SEQUENCE</scope>
    <source>
        <strain evidence="15">TMPK1</strain>
    </source>
</reference>
<evidence type="ECO:0000313" key="15">
    <source>
        <dbReference type="EMBL" id="GIL41819.1"/>
    </source>
</evidence>
<keyword evidence="10 11" id="KW-0998">Cell outer membrane</keyword>
<dbReference type="PANTHER" id="PTHR32552:SF81">
    <property type="entry name" value="TONB-DEPENDENT OUTER MEMBRANE RECEPTOR"/>
    <property type="match status" value="1"/>
</dbReference>
<protein>
    <submittedName>
        <fullName evidence="15">TonB-dependent receptor</fullName>
    </submittedName>
</protein>
<feature type="domain" description="TonB-dependent receptor-like beta-barrel" evidence="13">
    <location>
        <begin position="261"/>
        <end position="701"/>
    </location>
</feature>
<dbReference type="Pfam" id="PF07715">
    <property type="entry name" value="Plug"/>
    <property type="match status" value="1"/>
</dbReference>
<evidence type="ECO:0000256" key="10">
    <source>
        <dbReference type="ARBA" id="ARBA00023237"/>
    </source>
</evidence>
<keyword evidence="2 11" id="KW-0813">Transport</keyword>
<keyword evidence="8 12" id="KW-0798">TonB box</keyword>
<accession>A0A8S8XIK5</accession>
<evidence type="ECO:0000313" key="16">
    <source>
        <dbReference type="Proteomes" id="UP000681075"/>
    </source>
</evidence>
<keyword evidence="5 11" id="KW-0812">Transmembrane</keyword>
<evidence type="ECO:0000256" key="9">
    <source>
        <dbReference type="ARBA" id="ARBA00023136"/>
    </source>
</evidence>
<keyword evidence="3 11" id="KW-1134">Transmembrane beta strand</keyword>
<proteinExistence type="inferred from homology"/>
<keyword evidence="4" id="KW-0410">Iron transport</keyword>
<keyword evidence="15" id="KW-0675">Receptor</keyword>
<organism evidence="15 16">
    <name type="scientific">Roseiterribacter gracilis</name>
    <dbReference type="NCBI Taxonomy" id="2812848"/>
    <lineage>
        <taxon>Bacteria</taxon>
        <taxon>Pseudomonadati</taxon>
        <taxon>Pseudomonadota</taxon>
        <taxon>Alphaproteobacteria</taxon>
        <taxon>Rhodospirillales</taxon>
        <taxon>Roseiterribacteraceae</taxon>
        <taxon>Roseiterribacter</taxon>
    </lineage>
</organism>
<dbReference type="Gene3D" id="2.40.170.20">
    <property type="entry name" value="TonB-dependent receptor, beta-barrel domain"/>
    <property type="match status" value="1"/>
</dbReference>
<evidence type="ECO:0000256" key="5">
    <source>
        <dbReference type="ARBA" id="ARBA00022692"/>
    </source>
</evidence>
<dbReference type="GO" id="GO:0006826">
    <property type="term" value="P:iron ion transport"/>
    <property type="evidence" value="ECO:0007669"/>
    <property type="project" value="UniProtKB-KW"/>
</dbReference>
<evidence type="ECO:0000256" key="8">
    <source>
        <dbReference type="ARBA" id="ARBA00023077"/>
    </source>
</evidence>
<dbReference type="EMBL" id="BOPV01000001">
    <property type="protein sequence ID" value="GIL41819.1"/>
    <property type="molecule type" value="Genomic_DNA"/>
</dbReference>
<keyword evidence="6" id="KW-0408">Iron</keyword>
<dbReference type="InterPro" id="IPR000531">
    <property type="entry name" value="Beta-barrel_TonB"/>
</dbReference>
<keyword evidence="16" id="KW-1185">Reference proteome</keyword>
<keyword evidence="7" id="KW-0406">Ion transport</keyword>
<dbReference type="PROSITE" id="PS51257">
    <property type="entry name" value="PROKAR_LIPOPROTEIN"/>
    <property type="match status" value="1"/>
</dbReference>